<dbReference type="FunFam" id="3.30.70.270:FF:000001">
    <property type="entry name" value="Diguanylate cyclase domain protein"/>
    <property type="match status" value="1"/>
</dbReference>
<dbReference type="SMART" id="SM00267">
    <property type="entry name" value="GGDEF"/>
    <property type="match status" value="1"/>
</dbReference>
<dbReference type="Pfam" id="PF00989">
    <property type="entry name" value="PAS"/>
    <property type="match status" value="2"/>
</dbReference>
<name>A0A1G7FE29_9PROT</name>
<dbReference type="PROSITE" id="PS50113">
    <property type="entry name" value="PAC"/>
    <property type="match status" value="4"/>
</dbReference>
<dbReference type="SMART" id="SM00091">
    <property type="entry name" value="PAS"/>
    <property type="match status" value="5"/>
</dbReference>
<dbReference type="InterPro" id="IPR043128">
    <property type="entry name" value="Rev_trsase/Diguanyl_cyclase"/>
</dbReference>
<feature type="domain" description="PAC" evidence="2">
    <location>
        <begin position="213"/>
        <end position="263"/>
    </location>
</feature>
<dbReference type="PANTHER" id="PTHR44757">
    <property type="entry name" value="DIGUANYLATE CYCLASE DGCP"/>
    <property type="match status" value="1"/>
</dbReference>
<keyword evidence="5" id="KW-1185">Reference proteome</keyword>
<dbReference type="InterPro" id="IPR000014">
    <property type="entry name" value="PAS"/>
</dbReference>
<dbReference type="InterPro" id="IPR029787">
    <property type="entry name" value="Nucleotide_cyclase"/>
</dbReference>
<dbReference type="GO" id="GO:0003824">
    <property type="term" value="F:catalytic activity"/>
    <property type="evidence" value="ECO:0007669"/>
    <property type="project" value="UniProtKB-ARBA"/>
</dbReference>
<feature type="domain" description="PAC" evidence="2">
    <location>
        <begin position="341"/>
        <end position="391"/>
    </location>
</feature>
<dbReference type="Pfam" id="PF13426">
    <property type="entry name" value="PAS_9"/>
    <property type="match status" value="2"/>
</dbReference>
<feature type="domain" description="GGDEF" evidence="3">
    <location>
        <begin position="688"/>
        <end position="821"/>
    </location>
</feature>
<proteinExistence type="predicted"/>
<evidence type="ECO:0000313" key="4">
    <source>
        <dbReference type="EMBL" id="SDE74146.1"/>
    </source>
</evidence>
<organism evidence="4 5">
    <name type="scientific">Rhodospira trueperi</name>
    <dbReference type="NCBI Taxonomy" id="69960"/>
    <lineage>
        <taxon>Bacteria</taxon>
        <taxon>Pseudomonadati</taxon>
        <taxon>Pseudomonadota</taxon>
        <taxon>Alphaproteobacteria</taxon>
        <taxon>Rhodospirillales</taxon>
        <taxon>Rhodospirillaceae</taxon>
        <taxon>Rhodospira</taxon>
    </lineage>
</organism>
<protein>
    <submittedName>
        <fullName evidence="4">PAS domain S-box-containing protein/diguanylate cyclase (GGDEF) domain-containing protein</fullName>
    </submittedName>
</protein>
<dbReference type="AlphaFoldDB" id="A0A1G7FE29"/>
<dbReference type="EMBL" id="FNAP01000011">
    <property type="protein sequence ID" value="SDE74146.1"/>
    <property type="molecule type" value="Genomic_DNA"/>
</dbReference>
<dbReference type="Pfam" id="PF00990">
    <property type="entry name" value="GGDEF"/>
    <property type="match status" value="1"/>
</dbReference>
<evidence type="ECO:0000259" key="3">
    <source>
        <dbReference type="PROSITE" id="PS50887"/>
    </source>
</evidence>
<dbReference type="SMART" id="SM00086">
    <property type="entry name" value="PAC"/>
    <property type="match status" value="5"/>
</dbReference>
<dbReference type="STRING" id="69960.SAMN05421720_11128"/>
<dbReference type="NCBIfam" id="TIGR00254">
    <property type="entry name" value="GGDEF"/>
    <property type="match status" value="1"/>
</dbReference>
<dbReference type="InterPro" id="IPR052155">
    <property type="entry name" value="Biofilm_reg_signaling"/>
</dbReference>
<feature type="domain" description="PAC" evidence="2">
    <location>
        <begin position="484"/>
        <end position="535"/>
    </location>
</feature>
<dbReference type="NCBIfam" id="TIGR00229">
    <property type="entry name" value="sensory_box"/>
    <property type="match status" value="4"/>
</dbReference>
<dbReference type="CDD" id="cd01949">
    <property type="entry name" value="GGDEF"/>
    <property type="match status" value="1"/>
</dbReference>
<dbReference type="InterPro" id="IPR001610">
    <property type="entry name" value="PAC"/>
</dbReference>
<evidence type="ECO:0000259" key="1">
    <source>
        <dbReference type="PROSITE" id="PS50112"/>
    </source>
</evidence>
<dbReference type="Gene3D" id="3.30.70.270">
    <property type="match status" value="1"/>
</dbReference>
<dbReference type="Proteomes" id="UP000199412">
    <property type="component" value="Unassembled WGS sequence"/>
</dbReference>
<dbReference type="Pfam" id="PF08448">
    <property type="entry name" value="PAS_4"/>
    <property type="match status" value="1"/>
</dbReference>
<dbReference type="PROSITE" id="PS50112">
    <property type="entry name" value="PAS"/>
    <property type="match status" value="3"/>
</dbReference>
<dbReference type="OrthoDB" id="7251575at2"/>
<dbReference type="PANTHER" id="PTHR44757:SF2">
    <property type="entry name" value="BIOFILM ARCHITECTURE MAINTENANCE PROTEIN MBAA"/>
    <property type="match status" value="1"/>
</dbReference>
<evidence type="ECO:0000259" key="2">
    <source>
        <dbReference type="PROSITE" id="PS50113"/>
    </source>
</evidence>
<dbReference type="RefSeq" id="WP_092787313.1">
    <property type="nucleotide sequence ID" value="NZ_FNAP01000011.1"/>
</dbReference>
<dbReference type="InterPro" id="IPR013767">
    <property type="entry name" value="PAS_fold"/>
</dbReference>
<sequence length="837" mass="91036">MTDLAEPRDPWAGVTGGDDGCRALAALVPDMLCICREGRIVAINPAGLTLLGGVAPADLLGLPFASFIHPDYAPLAEMGLAVLADEPEGVPLLLVARDGTPREVHLRARRLSGSDSNADAGLLLHGRDVTERRHAVEGLLGSEQRFRSLVDHSLALICVVRDGRVAFMNGEGRRLLAAPDAQVMVGRPLVSLLHRDYAGLLEVGLSALASEPDMLPMRMVALDGRVLDVEARVVPFRAERAETFMFEARDISERKRVALALREREQRLQGVLDTVSEAIVTTDGTGRIRSFNPAACDMFGYAAAEVIGRNVTILMRPEFATYHDSYYERGSCSITPRVLGLARDLDAIRKDGTTFPIEISVSRVRLADGLVVTGIIRDITERRRREEAERRYKEDLETKVRERTWEVRRLGRQTELILNSAGDGIVGLDADGRVTFANPVAERLLRAERDSLRGRALAEVFRADERRAPPDGLRRLVAGQGARAHGETVLLTLDGQTFPAEFAAAPITDAGDRLGVVVVFRDISARKEAEEHLRLAYTVFATASEGIVVCDAGHGISMINPAFTEIMGYAEDAVLGQPVASVLFDSPRRFAAMTEALAKPGGEWTGEFWHQRDDGTELALRVAASAVGETSETAHQIALVISDITQRKRDEERIHYQAKHDALTGLGNRALFLEVLTAEVDRAVRDGHPLALMFIDLDGFKAVNDTLGHEAGDQLLRGAAQRISRAARDADTVARLGGDEFTVILPQVPNRETAAGIAARILEVVSAPFSLNHRMARVSGSIGVALVPEDGTDAETILRHADAAMYHAKAMGKANVQFYRPDLESRPNLEPATADAE</sequence>
<dbReference type="InterPro" id="IPR000700">
    <property type="entry name" value="PAS-assoc_C"/>
</dbReference>
<dbReference type="PROSITE" id="PS50887">
    <property type="entry name" value="GGDEF"/>
    <property type="match status" value="1"/>
</dbReference>
<accession>A0A1G7FE29</accession>
<feature type="domain" description="PAC" evidence="2">
    <location>
        <begin position="604"/>
        <end position="656"/>
    </location>
</feature>
<dbReference type="SUPFAM" id="SSF55073">
    <property type="entry name" value="Nucleotide cyclase"/>
    <property type="match status" value="1"/>
</dbReference>
<dbReference type="GO" id="GO:0006355">
    <property type="term" value="P:regulation of DNA-templated transcription"/>
    <property type="evidence" value="ECO:0007669"/>
    <property type="project" value="InterPro"/>
</dbReference>
<dbReference type="InterPro" id="IPR035965">
    <property type="entry name" value="PAS-like_dom_sf"/>
</dbReference>
<feature type="domain" description="PAS" evidence="1">
    <location>
        <begin position="264"/>
        <end position="318"/>
    </location>
</feature>
<dbReference type="Gene3D" id="3.30.450.20">
    <property type="entry name" value="PAS domain"/>
    <property type="match status" value="5"/>
</dbReference>
<reference evidence="4 5" key="1">
    <citation type="submission" date="2016-10" db="EMBL/GenBank/DDBJ databases">
        <authorList>
            <person name="de Groot N.N."/>
        </authorList>
    </citation>
    <scope>NUCLEOTIDE SEQUENCE [LARGE SCALE GENOMIC DNA]</scope>
    <source>
        <strain evidence="4 5">ATCC 700224</strain>
    </source>
</reference>
<dbReference type="InterPro" id="IPR000160">
    <property type="entry name" value="GGDEF_dom"/>
</dbReference>
<evidence type="ECO:0000313" key="5">
    <source>
        <dbReference type="Proteomes" id="UP000199412"/>
    </source>
</evidence>
<dbReference type="InterPro" id="IPR013656">
    <property type="entry name" value="PAS_4"/>
</dbReference>
<dbReference type="SUPFAM" id="SSF55785">
    <property type="entry name" value="PYP-like sensor domain (PAS domain)"/>
    <property type="match status" value="5"/>
</dbReference>
<feature type="domain" description="PAS" evidence="1">
    <location>
        <begin position="529"/>
        <end position="577"/>
    </location>
</feature>
<gene>
    <name evidence="4" type="ORF">SAMN05421720_11128</name>
</gene>
<dbReference type="CDD" id="cd00130">
    <property type="entry name" value="PAS"/>
    <property type="match status" value="4"/>
</dbReference>
<feature type="domain" description="PAS" evidence="1">
    <location>
        <begin position="417"/>
        <end position="480"/>
    </location>
</feature>